<protein>
    <recommendedName>
        <fullName evidence="1">[acyl-carrier-protein] S-malonyltransferase</fullName>
        <ecNumber evidence="1">2.3.1.39</ecNumber>
    </recommendedName>
</protein>
<dbReference type="InterPro" id="IPR014043">
    <property type="entry name" value="Acyl_transferase_dom"/>
</dbReference>
<keyword evidence="7" id="KW-1185">Reference proteome</keyword>
<dbReference type="SMART" id="SM00827">
    <property type="entry name" value="PKS_AT"/>
    <property type="match status" value="1"/>
</dbReference>
<evidence type="ECO:0000256" key="1">
    <source>
        <dbReference type="ARBA" id="ARBA00013258"/>
    </source>
</evidence>
<dbReference type="STRING" id="44251.PDUR_11270"/>
<keyword evidence="2" id="KW-0808">Transferase</keyword>
<reference evidence="6 7" key="1">
    <citation type="submission" date="2014-08" db="EMBL/GenBank/DDBJ databases">
        <title>Comparative genomics of the Paenibacillus odorifer group.</title>
        <authorList>
            <person name="den Bakker H.C."/>
            <person name="Tsai Y.-C."/>
            <person name="Martin N."/>
            <person name="Korlach J."/>
            <person name="Wiedmann M."/>
        </authorList>
    </citation>
    <scope>NUCLEOTIDE SEQUENCE [LARGE SCALE GENOMIC DNA]</scope>
    <source>
        <strain evidence="6 7">DSM 1735</strain>
    </source>
</reference>
<keyword evidence="3" id="KW-0012">Acyltransferase</keyword>
<dbReference type="GO" id="GO:0005829">
    <property type="term" value="C:cytosol"/>
    <property type="evidence" value="ECO:0007669"/>
    <property type="project" value="TreeGrafter"/>
</dbReference>
<dbReference type="InterPro" id="IPR016035">
    <property type="entry name" value="Acyl_Trfase/lysoPLipase"/>
</dbReference>
<dbReference type="KEGG" id="pdu:PDUR_11270"/>
<dbReference type="InterPro" id="IPR016036">
    <property type="entry name" value="Malonyl_transacylase_ACP-bd"/>
</dbReference>
<dbReference type="eggNOG" id="COG2070">
    <property type="taxonomic scope" value="Bacteria"/>
</dbReference>
<dbReference type="Pfam" id="PF21607">
    <property type="entry name" value="FabD_helical_ins"/>
    <property type="match status" value="1"/>
</dbReference>
<dbReference type="InterPro" id="IPR049489">
    <property type="entry name" value="FabD-like_helical_ins"/>
</dbReference>
<proteinExistence type="predicted"/>
<dbReference type="InterPro" id="IPR014179">
    <property type="entry name" value="PfaD-like_TIM-barrel"/>
</dbReference>
<feature type="domain" description="Malonyl-CoA:ACP transacylase (MAT)" evidence="5">
    <location>
        <begin position="5"/>
        <end position="294"/>
    </location>
</feature>
<dbReference type="OrthoDB" id="9805460at2"/>
<organism evidence="6 7">
    <name type="scientific">Paenibacillus durus</name>
    <name type="common">Paenibacillus azotofixans</name>
    <dbReference type="NCBI Taxonomy" id="44251"/>
    <lineage>
        <taxon>Bacteria</taxon>
        <taxon>Bacillati</taxon>
        <taxon>Bacillota</taxon>
        <taxon>Bacilli</taxon>
        <taxon>Bacillales</taxon>
        <taxon>Paenibacillaceae</taxon>
        <taxon>Paenibacillus</taxon>
    </lineage>
</organism>
<name>A0A089HQ06_PAEDU</name>
<dbReference type="SUPFAM" id="SSF55048">
    <property type="entry name" value="Probable ACP-binding domain of malonyl-CoA ACP transacylase"/>
    <property type="match status" value="1"/>
</dbReference>
<dbReference type="InterPro" id="IPR013785">
    <property type="entry name" value="Aldolase_TIM"/>
</dbReference>
<evidence type="ECO:0000259" key="5">
    <source>
        <dbReference type="SMART" id="SM00827"/>
    </source>
</evidence>
<dbReference type="InterPro" id="IPR050858">
    <property type="entry name" value="Mal-CoA-ACP_Trans/PKS_FabD"/>
</dbReference>
<dbReference type="CDD" id="cd04742">
    <property type="entry name" value="NPD_FabD"/>
    <property type="match status" value="1"/>
</dbReference>
<dbReference type="Gene3D" id="3.20.20.70">
    <property type="entry name" value="Aldolase class I"/>
    <property type="match status" value="2"/>
</dbReference>
<dbReference type="Proteomes" id="UP000029409">
    <property type="component" value="Chromosome"/>
</dbReference>
<dbReference type="GO" id="GO:0006633">
    <property type="term" value="P:fatty acid biosynthetic process"/>
    <property type="evidence" value="ECO:0007669"/>
    <property type="project" value="TreeGrafter"/>
</dbReference>
<dbReference type="NCBIfam" id="TIGR02814">
    <property type="entry name" value="pfaD_fam"/>
    <property type="match status" value="1"/>
</dbReference>
<dbReference type="InterPro" id="IPR004410">
    <property type="entry name" value="Malonyl_CoA-ACP_transAc_FabD"/>
</dbReference>
<gene>
    <name evidence="6" type="ORF">PDUR_11270</name>
</gene>
<dbReference type="GO" id="GO:0004314">
    <property type="term" value="F:[acyl-carrier-protein] S-malonyltransferase activity"/>
    <property type="evidence" value="ECO:0007669"/>
    <property type="project" value="UniProtKB-EC"/>
</dbReference>
<evidence type="ECO:0000313" key="6">
    <source>
        <dbReference type="EMBL" id="AIQ12428.1"/>
    </source>
</evidence>
<dbReference type="EMBL" id="CP009288">
    <property type="protein sequence ID" value="AIQ12428.1"/>
    <property type="molecule type" value="Genomic_DNA"/>
</dbReference>
<dbReference type="AlphaFoldDB" id="A0A089HQ06"/>
<dbReference type="SUPFAM" id="SSF52151">
    <property type="entry name" value="FabD/lysophospholipase-like"/>
    <property type="match status" value="1"/>
</dbReference>
<dbReference type="Gene3D" id="3.40.366.10">
    <property type="entry name" value="Malonyl-Coenzyme A Acyl Carrier Protein, domain 2"/>
    <property type="match status" value="1"/>
</dbReference>
<evidence type="ECO:0000256" key="2">
    <source>
        <dbReference type="ARBA" id="ARBA00022679"/>
    </source>
</evidence>
<dbReference type="PANTHER" id="PTHR42681">
    <property type="entry name" value="MALONYL-COA-ACYL CARRIER PROTEIN TRANSACYLASE, MITOCHONDRIAL"/>
    <property type="match status" value="1"/>
</dbReference>
<evidence type="ECO:0000256" key="3">
    <source>
        <dbReference type="ARBA" id="ARBA00023315"/>
    </source>
</evidence>
<dbReference type="Pfam" id="PF00698">
    <property type="entry name" value="Acyl_transf_1"/>
    <property type="match status" value="1"/>
</dbReference>
<dbReference type="InterPro" id="IPR001227">
    <property type="entry name" value="Ac_transferase_dom_sf"/>
</dbReference>
<evidence type="ECO:0000313" key="7">
    <source>
        <dbReference type="Proteomes" id="UP000029409"/>
    </source>
</evidence>
<dbReference type="eggNOG" id="COG0331">
    <property type="taxonomic scope" value="Bacteria"/>
</dbReference>
<comment type="catalytic activity">
    <reaction evidence="4">
        <text>holo-[ACP] + malonyl-CoA = malonyl-[ACP] + CoA</text>
        <dbReference type="Rhea" id="RHEA:41792"/>
        <dbReference type="Rhea" id="RHEA-COMP:9623"/>
        <dbReference type="Rhea" id="RHEA-COMP:9685"/>
        <dbReference type="ChEBI" id="CHEBI:57287"/>
        <dbReference type="ChEBI" id="CHEBI:57384"/>
        <dbReference type="ChEBI" id="CHEBI:64479"/>
        <dbReference type="ChEBI" id="CHEBI:78449"/>
        <dbReference type="EC" id="2.3.1.39"/>
    </reaction>
</comment>
<dbReference type="EC" id="2.3.1.39" evidence="1"/>
<sequence>MWAYVFPGQGSQKVGMGEGLFDEFPALTRQADKILGYSIKMLCLYDRNQQLSLTQFTQPALFTVNALAYLKKIKETGRQPDLVAGHSLGEYNALFAAGVFDFATGVKLVQKRGELMSEAANGGMAAVLGLTEEKVKAILNQYGLEELDIANINSPTQIVIAGPLEAIDCAKAVFEQSGATMYIPLRVSGAFHSRYMLESSRQFERFMQDTSFSSPELTVISNFTARPYNPTEIKKNLVQQITHPVKWCESVQVLTGMGAKVIEEVGPGNVLSKLVATIQSEAEPIVLPPEFKPVPNFFLSTSHNASQQAKSLVSEHSAYTQAHLLGSEQFKRDYNLKLAYVTGAMYKGIASKELVIKVGQAGMMGFLGTGGLDIQQIEEDIQYIQKHLKEGQAYGMNLLHQMSRPDREEELVDLLIRKGVNTVEASAFMSITPALIKYRAAGLRRLGDGSIAASNRIIAKVSRPEVAEAFLNPASDYLIEKMLQEQKITTDQAEMLRAIPVAEDLCLESDSGGHTDAGVAYVMLPAILQLRDHMMKKHGYIKKVRIGAAGGIGTPAAAAAAFLLGADFVVTGSINQCTVEAGTSDAAKDLLQQINIQDTEYAPAGDMFEIGAKVQVLRKGVFFPARANKLYDLYRQYDSLDEINDKTKHQIQEKYFKRSFEEVYRQVIQYRSPEEIQKAEQNPKYKMALIFKWYFAYSSKLALEGAEGQQVDYQIHCGPALGAFNQWVKGTDLENWKSRHVDDLGNKIMEGAALILQERLKKFAIAVEGA</sequence>
<dbReference type="SUPFAM" id="SSF51412">
    <property type="entry name" value="Inosine monophosphate dehydrogenase (IMPDH)"/>
    <property type="match status" value="1"/>
</dbReference>
<dbReference type="PANTHER" id="PTHR42681:SF1">
    <property type="entry name" value="MALONYL-COA-ACYL CARRIER PROTEIN TRANSACYLASE, MITOCHONDRIAL"/>
    <property type="match status" value="1"/>
</dbReference>
<dbReference type="Gene3D" id="3.30.70.250">
    <property type="entry name" value="Malonyl-CoA ACP transacylase, ACP-binding"/>
    <property type="match status" value="1"/>
</dbReference>
<evidence type="ECO:0000256" key="4">
    <source>
        <dbReference type="ARBA" id="ARBA00048462"/>
    </source>
</evidence>
<accession>A0A089HQ06</accession>
<dbReference type="NCBIfam" id="TIGR00128">
    <property type="entry name" value="fabD"/>
    <property type="match status" value="1"/>
</dbReference>